<organism evidence="1">
    <name type="scientific">Arundo donax</name>
    <name type="common">Giant reed</name>
    <name type="synonym">Donax arundinaceus</name>
    <dbReference type="NCBI Taxonomy" id="35708"/>
    <lineage>
        <taxon>Eukaryota</taxon>
        <taxon>Viridiplantae</taxon>
        <taxon>Streptophyta</taxon>
        <taxon>Embryophyta</taxon>
        <taxon>Tracheophyta</taxon>
        <taxon>Spermatophyta</taxon>
        <taxon>Magnoliopsida</taxon>
        <taxon>Liliopsida</taxon>
        <taxon>Poales</taxon>
        <taxon>Poaceae</taxon>
        <taxon>PACMAD clade</taxon>
        <taxon>Arundinoideae</taxon>
        <taxon>Arundineae</taxon>
        <taxon>Arundo</taxon>
    </lineage>
</organism>
<proteinExistence type="predicted"/>
<sequence>MSLLVVVVEFFSRLIFLVSNSCLHLSVCRVK</sequence>
<evidence type="ECO:0000313" key="1">
    <source>
        <dbReference type="EMBL" id="JAE13966.1"/>
    </source>
</evidence>
<reference evidence="1" key="1">
    <citation type="submission" date="2014-09" db="EMBL/GenBank/DDBJ databases">
        <authorList>
            <person name="Magalhaes I.L.F."/>
            <person name="Oliveira U."/>
            <person name="Santos F.R."/>
            <person name="Vidigal T.H.D.A."/>
            <person name="Brescovit A.D."/>
            <person name="Santos A.J."/>
        </authorList>
    </citation>
    <scope>NUCLEOTIDE SEQUENCE</scope>
    <source>
        <tissue evidence="1">Shoot tissue taken approximately 20 cm above the soil surface</tissue>
    </source>
</reference>
<dbReference type="EMBL" id="GBRH01183930">
    <property type="protein sequence ID" value="JAE13966.1"/>
    <property type="molecule type" value="Transcribed_RNA"/>
</dbReference>
<reference evidence="1" key="2">
    <citation type="journal article" date="2015" name="Data Brief">
        <title>Shoot transcriptome of the giant reed, Arundo donax.</title>
        <authorList>
            <person name="Barrero R.A."/>
            <person name="Guerrero F.D."/>
            <person name="Moolhuijzen P."/>
            <person name="Goolsby J.A."/>
            <person name="Tidwell J."/>
            <person name="Bellgard S.E."/>
            <person name="Bellgard M.I."/>
        </authorList>
    </citation>
    <scope>NUCLEOTIDE SEQUENCE</scope>
    <source>
        <tissue evidence="1">Shoot tissue taken approximately 20 cm above the soil surface</tissue>
    </source>
</reference>
<accession>A0A0A9FUH4</accession>
<name>A0A0A9FUH4_ARUDO</name>
<dbReference type="AlphaFoldDB" id="A0A0A9FUH4"/>
<protein>
    <submittedName>
        <fullName evidence="1">Uncharacterized protein</fullName>
    </submittedName>
</protein>